<keyword evidence="2" id="KW-1185">Reference proteome</keyword>
<feature type="region of interest" description="Disordered" evidence="1">
    <location>
        <begin position="55"/>
        <end position="79"/>
    </location>
</feature>
<reference evidence="3" key="1">
    <citation type="submission" date="2017-02" db="UniProtKB">
        <authorList>
            <consortium name="WormBaseParasite"/>
        </authorList>
    </citation>
    <scope>IDENTIFICATION</scope>
</reference>
<feature type="compositionally biased region" description="Basic and acidic residues" evidence="1">
    <location>
        <begin position="60"/>
        <end position="69"/>
    </location>
</feature>
<dbReference type="Proteomes" id="UP000036681">
    <property type="component" value="Unplaced"/>
</dbReference>
<dbReference type="AlphaFoldDB" id="A0A0M3HWH9"/>
<evidence type="ECO:0000313" key="3">
    <source>
        <dbReference type="WBParaSite" id="ALUE_0000749801-mRNA-1"/>
    </source>
</evidence>
<name>A0A0M3HWH9_ASCLU</name>
<sequence>MGSCLQEHLQFDTLAHRYNDKLSCSRLSHPNFIMCTPAVSDRFICIRYTVIPLLPPPSRSEIRADDHTPKLPRLTAHHL</sequence>
<evidence type="ECO:0000256" key="1">
    <source>
        <dbReference type="SAM" id="MobiDB-lite"/>
    </source>
</evidence>
<evidence type="ECO:0000313" key="2">
    <source>
        <dbReference type="Proteomes" id="UP000036681"/>
    </source>
</evidence>
<dbReference type="WBParaSite" id="ALUE_0000749801-mRNA-1">
    <property type="protein sequence ID" value="ALUE_0000749801-mRNA-1"/>
    <property type="gene ID" value="ALUE_0000749801"/>
</dbReference>
<protein>
    <submittedName>
        <fullName evidence="3">Uncharacterized protein</fullName>
    </submittedName>
</protein>
<organism evidence="2 3">
    <name type="scientific">Ascaris lumbricoides</name>
    <name type="common">Giant roundworm</name>
    <dbReference type="NCBI Taxonomy" id="6252"/>
    <lineage>
        <taxon>Eukaryota</taxon>
        <taxon>Metazoa</taxon>
        <taxon>Ecdysozoa</taxon>
        <taxon>Nematoda</taxon>
        <taxon>Chromadorea</taxon>
        <taxon>Rhabditida</taxon>
        <taxon>Spirurina</taxon>
        <taxon>Ascaridomorpha</taxon>
        <taxon>Ascaridoidea</taxon>
        <taxon>Ascarididae</taxon>
        <taxon>Ascaris</taxon>
    </lineage>
</organism>
<proteinExistence type="predicted"/>
<accession>A0A0M3HWH9</accession>